<dbReference type="Pfam" id="PF00497">
    <property type="entry name" value="SBP_bac_3"/>
    <property type="match status" value="1"/>
</dbReference>
<sequence length="275" mass="29105">MLLKRHTARLLLAVATGAACAFAHVSAFAQNTAVTLAPGQLKVGMEITYPPFESFEGDKVVGSDPELAHALAKQLNASASFIDTRFTGLILGLNARRYDAVISGMYVTPERVAQARVIPYAQAGAAIIVPAAGSLKPKRPEDLCGLRVGLEQGTTWVAQLRSLSQTYCKANGKGDITVSEFPSAPEAMQALLANNVQAQMEIAGAATALAAKSSGRVVVSSTDLIYPQTLGIYVKKDNAALHDALTRALEQVKKTGEYDAILKKYKLLPPPPNAS</sequence>
<evidence type="ECO:0000256" key="1">
    <source>
        <dbReference type="ARBA" id="ARBA00022729"/>
    </source>
</evidence>
<evidence type="ECO:0000313" key="4">
    <source>
        <dbReference type="EMBL" id="VVD87735.1"/>
    </source>
</evidence>
<protein>
    <submittedName>
        <fullName evidence="4">ABC transporter arginine-binding protein 2</fullName>
    </submittedName>
</protein>
<evidence type="ECO:0000256" key="2">
    <source>
        <dbReference type="SAM" id="SignalP"/>
    </source>
</evidence>
<dbReference type="AlphaFoldDB" id="A0A5E4TIP8"/>
<proteinExistence type="predicted"/>
<feature type="chain" id="PRO_5023041341" evidence="2">
    <location>
        <begin position="30"/>
        <end position="275"/>
    </location>
</feature>
<name>A0A5E4TIP8_9BURK</name>
<dbReference type="SUPFAM" id="SSF53850">
    <property type="entry name" value="Periplasmic binding protein-like II"/>
    <property type="match status" value="1"/>
</dbReference>
<dbReference type="CDD" id="cd01004">
    <property type="entry name" value="PBP2_MidA_like"/>
    <property type="match status" value="1"/>
</dbReference>
<feature type="domain" description="Solute-binding protein family 3/N-terminal" evidence="3">
    <location>
        <begin position="40"/>
        <end position="269"/>
    </location>
</feature>
<evidence type="ECO:0000313" key="5">
    <source>
        <dbReference type="Proteomes" id="UP000414233"/>
    </source>
</evidence>
<feature type="signal peptide" evidence="2">
    <location>
        <begin position="1"/>
        <end position="29"/>
    </location>
</feature>
<keyword evidence="5" id="KW-1185">Reference proteome</keyword>
<dbReference type="InterPro" id="IPR001638">
    <property type="entry name" value="Solute-binding_3/MltF_N"/>
</dbReference>
<organism evidence="4 5">
    <name type="scientific">Pandoraea terrae</name>
    <dbReference type="NCBI Taxonomy" id="1537710"/>
    <lineage>
        <taxon>Bacteria</taxon>
        <taxon>Pseudomonadati</taxon>
        <taxon>Pseudomonadota</taxon>
        <taxon>Betaproteobacteria</taxon>
        <taxon>Burkholderiales</taxon>
        <taxon>Burkholderiaceae</taxon>
        <taxon>Pandoraea</taxon>
    </lineage>
</organism>
<dbReference type="OrthoDB" id="8611212at2"/>
<dbReference type="Proteomes" id="UP000414233">
    <property type="component" value="Unassembled WGS sequence"/>
</dbReference>
<accession>A0A5E4TIP8</accession>
<evidence type="ECO:0000259" key="3">
    <source>
        <dbReference type="SMART" id="SM00062"/>
    </source>
</evidence>
<dbReference type="Gene3D" id="3.40.190.10">
    <property type="entry name" value="Periplasmic binding protein-like II"/>
    <property type="match status" value="2"/>
</dbReference>
<dbReference type="PANTHER" id="PTHR35936:SF19">
    <property type="entry name" value="AMINO-ACID-BINDING PROTEIN YXEM-RELATED"/>
    <property type="match status" value="1"/>
</dbReference>
<dbReference type="EMBL" id="CABPRZ010000004">
    <property type="protein sequence ID" value="VVD87735.1"/>
    <property type="molecule type" value="Genomic_DNA"/>
</dbReference>
<keyword evidence="1 2" id="KW-0732">Signal</keyword>
<dbReference type="RefSeq" id="WP_150696320.1">
    <property type="nucleotide sequence ID" value="NZ_CABPRZ010000004.1"/>
</dbReference>
<reference evidence="4 5" key="1">
    <citation type="submission" date="2019-08" db="EMBL/GenBank/DDBJ databases">
        <authorList>
            <person name="Peeters C."/>
        </authorList>
    </citation>
    <scope>NUCLEOTIDE SEQUENCE [LARGE SCALE GENOMIC DNA]</scope>
    <source>
        <strain evidence="4 5">LMG 30175</strain>
    </source>
</reference>
<dbReference type="SMART" id="SM00062">
    <property type="entry name" value="PBPb"/>
    <property type="match status" value="1"/>
</dbReference>
<gene>
    <name evidence="4" type="primary">artI</name>
    <name evidence="4" type="ORF">PTE30175_01389</name>
</gene>
<dbReference type="PROSITE" id="PS51257">
    <property type="entry name" value="PROKAR_LIPOPROTEIN"/>
    <property type="match status" value="1"/>
</dbReference>
<dbReference type="PANTHER" id="PTHR35936">
    <property type="entry name" value="MEMBRANE-BOUND LYTIC MUREIN TRANSGLYCOSYLASE F"/>
    <property type="match status" value="1"/>
</dbReference>